<evidence type="ECO:0000256" key="14">
    <source>
        <dbReference type="ARBA" id="ARBA00022832"/>
    </source>
</evidence>
<dbReference type="Pfam" id="PF16197">
    <property type="entry name" value="KAsynt_C_assoc"/>
    <property type="match status" value="1"/>
</dbReference>
<dbReference type="InterPro" id="IPR029063">
    <property type="entry name" value="SAM-dependent_MTases_sf"/>
</dbReference>
<dbReference type="FunCoup" id="A0A7M7NQW9">
    <property type="interactions" value="748"/>
</dbReference>
<evidence type="ECO:0000256" key="33">
    <source>
        <dbReference type="ARBA" id="ARBA00044883"/>
    </source>
</evidence>
<evidence type="ECO:0000256" key="13">
    <source>
        <dbReference type="ARBA" id="ARBA00022801"/>
    </source>
</evidence>
<evidence type="ECO:0000259" key="66">
    <source>
        <dbReference type="PROSITE" id="PS52004"/>
    </source>
</evidence>
<keyword evidence="20" id="KW-0443">Lipid metabolism</keyword>
<dbReference type="InterPro" id="IPR016035">
    <property type="entry name" value="Acyl_Trfase/lysoPLipase"/>
</dbReference>
<dbReference type="EC" id="3.1.2.14" evidence="3"/>
<dbReference type="Gene3D" id="3.40.50.150">
    <property type="entry name" value="Vaccinia Virus protein VP39"/>
    <property type="match status" value="1"/>
</dbReference>
<dbReference type="CDD" id="cd00833">
    <property type="entry name" value="PKS"/>
    <property type="match status" value="1"/>
</dbReference>
<dbReference type="InterPro" id="IPR036736">
    <property type="entry name" value="ACP-like_sf"/>
</dbReference>
<evidence type="ECO:0000256" key="31">
    <source>
        <dbReference type="ARBA" id="ARBA00023402"/>
    </source>
</evidence>
<dbReference type="EC" id="2.3.1.85" evidence="4"/>
<keyword evidence="21" id="KW-0275">Fatty acid biosynthesis</keyword>
<comment type="catalytic activity">
    <reaction evidence="25">
        <text>(3R)-hydroxyhexanoyl-[ACP] = (2E)-hexenoyl-[ACP] + H2O</text>
        <dbReference type="Rhea" id="RHEA:41828"/>
        <dbReference type="Rhea" id="RHEA-COMP:9630"/>
        <dbReference type="Rhea" id="RHEA-COMP:9631"/>
        <dbReference type="ChEBI" id="CHEBI:15377"/>
        <dbReference type="ChEBI" id="CHEBI:78457"/>
        <dbReference type="ChEBI" id="CHEBI:78458"/>
    </reaction>
    <physiologicalReaction direction="left-to-right" evidence="25">
        <dbReference type="Rhea" id="RHEA:41829"/>
    </physiologicalReaction>
</comment>
<dbReference type="Pfam" id="PF00550">
    <property type="entry name" value="PP-binding"/>
    <property type="match status" value="1"/>
</dbReference>
<dbReference type="SUPFAM" id="SSF50129">
    <property type="entry name" value="GroES-like"/>
    <property type="match status" value="1"/>
</dbReference>
<dbReference type="FunFam" id="3.90.180.10:FF:000015">
    <property type="entry name" value="Fatty acid synthase"/>
    <property type="match status" value="1"/>
</dbReference>
<evidence type="ECO:0000256" key="37">
    <source>
        <dbReference type="ARBA" id="ARBA00047440"/>
    </source>
</evidence>
<keyword evidence="22" id="KW-0511">Multifunctional enzyme</keyword>
<dbReference type="OMA" id="KMRGGEF"/>
<feature type="region of interest" description="C-terminal hotdog fold" evidence="64">
    <location>
        <begin position="991"/>
        <end position="1135"/>
    </location>
</feature>
<comment type="catalytic activity">
    <reaction evidence="36">
        <text>a (3R)-hydroxyacyl-[ACP] + NADP(+) = a 3-oxoacyl-[ACP] + NADPH + H(+)</text>
        <dbReference type="Rhea" id="RHEA:17397"/>
        <dbReference type="Rhea" id="RHEA-COMP:9916"/>
        <dbReference type="Rhea" id="RHEA-COMP:9945"/>
        <dbReference type="ChEBI" id="CHEBI:15378"/>
        <dbReference type="ChEBI" id="CHEBI:57783"/>
        <dbReference type="ChEBI" id="CHEBI:58349"/>
        <dbReference type="ChEBI" id="CHEBI:78776"/>
        <dbReference type="ChEBI" id="CHEBI:78827"/>
        <dbReference type="EC" id="1.1.1.100"/>
    </reaction>
    <physiologicalReaction direction="right-to-left" evidence="36">
        <dbReference type="Rhea" id="RHEA:17399"/>
    </physiologicalReaction>
</comment>
<dbReference type="GO" id="GO:0005737">
    <property type="term" value="C:cytoplasm"/>
    <property type="evidence" value="ECO:0000318"/>
    <property type="project" value="GO_Central"/>
</dbReference>
<comment type="catalytic activity">
    <reaction evidence="49">
        <text>a fatty acyl-[ACP] + malonyl-[ACP] + H(+) = a 3-oxoacyl-[ACP] + holo-[ACP] + CO2</text>
        <dbReference type="Rhea" id="RHEA:22836"/>
        <dbReference type="Rhea" id="RHEA-COMP:9623"/>
        <dbReference type="Rhea" id="RHEA-COMP:9685"/>
        <dbReference type="Rhea" id="RHEA-COMP:9916"/>
        <dbReference type="Rhea" id="RHEA-COMP:14125"/>
        <dbReference type="ChEBI" id="CHEBI:15378"/>
        <dbReference type="ChEBI" id="CHEBI:16526"/>
        <dbReference type="ChEBI" id="CHEBI:64479"/>
        <dbReference type="ChEBI" id="CHEBI:78449"/>
        <dbReference type="ChEBI" id="CHEBI:78776"/>
        <dbReference type="ChEBI" id="CHEBI:138651"/>
        <dbReference type="EC" id="2.3.1.41"/>
    </reaction>
    <physiologicalReaction direction="left-to-right" evidence="49">
        <dbReference type="Rhea" id="RHEA:22837"/>
    </physiologicalReaction>
</comment>
<dbReference type="EC" id="2.3.1.41" evidence="6"/>
<dbReference type="PROSITE" id="PS52019">
    <property type="entry name" value="PKS_MFAS_DH"/>
    <property type="match status" value="1"/>
</dbReference>
<evidence type="ECO:0000256" key="4">
    <source>
        <dbReference type="ARBA" id="ARBA00012873"/>
    </source>
</evidence>
<evidence type="ECO:0000256" key="34">
    <source>
        <dbReference type="ARBA" id="ARBA00047300"/>
    </source>
</evidence>
<evidence type="ECO:0000256" key="3">
    <source>
        <dbReference type="ARBA" id="ARBA00012480"/>
    </source>
</evidence>
<keyword evidence="15" id="KW-0521">NADP</keyword>
<comment type="catalytic activity">
    <reaction evidence="50">
        <text>3-oxohexanoyl-[ACP] + NADPH + H(+) = (3R)-hydroxyhexanoyl-[ACP] + NADP(+)</text>
        <dbReference type="Rhea" id="RHEA:41824"/>
        <dbReference type="Rhea" id="RHEA-COMP:9629"/>
        <dbReference type="Rhea" id="RHEA-COMP:9630"/>
        <dbReference type="ChEBI" id="CHEBI:15378"/>
        <dbReference type="ChEBI" id="CHEBI:57783"/>
        <dbReference type="ChEBI" id="CHEBI:58349"/>
        <dbReference type="ChEBI" id="CHEBI:78456"/>
        <dbReference type="ChEBI" id="CHEBI:78457"/>
    </reaction>
    <physiologicalReaction direction="left-to-right" evidence="50">
        <dbReference type="Rhea" id="RHEA:41825"/>
    </physiologicalReaction>
</comment>
<dbReference type="PANTHER" id="PTHR43775">
    <property type="entry name" value="FATTY ACID SYNTHASE"/>
    <property type="match status" value="1"/>
</dbReference>
<evidence type="ECO:0000256" key="56">
    <source>
        <dbReference type="ARBA" id="ARBA00049109"/>
    </source>
</evidence>
<dbReference type="EnsemblMetazoa" id="XM_030984337">
    <property type="protein sequence ID" value="XP_030840197"/>
    <property type="gene ID" value="LOC105440011"/>
</dbReference>
<comment type="catalytic activity">
    <reaction evidence="52">
        <text>holo-[ACP] + acetyl-CoA = acetyl-[ACP] + CoA</text>
        <dbReference type="Rhea" id="RHEA:41788"/>
        <dbReference type="Rhea" id="RHEA-COMP:9621"/>
        <dbReference type="Rhea" id="RHEA-COMP:9685"/>
        <dbReference type="ChEBI" id="CHEBI:57287"/>
        <dbReference type="ChEBI" id="CHEBI:57288"/>
        <dbReference type="ChEBI" id="CHEBI:64479"/>
        <dbReference type="ChEBI" id="CHEBI:78446"/>
        <dbReference type="EC" id="2.3.1.38"/>
    </reaction>
    <physiologicalReaction direction="left-to-right" evidence="52">
        <dbReference type="Rhea" id="RHEA:41789"/>
    </physiologicalReaction>
</comment>
<comment type="catalytic activity">
    <reaction evidence="26">
        <text>(3R)-hydroxydecanoyl-[ACP] = (2E)-decenoyl-[ACP] + H2O</text>
        <dbReference type="Rhea" id="RHEA:41860"/>
        <dbReference type="Rhea" id="RHEA-COMP:9638"/>
        <dbReference type="Rhea" id="RHEA-COMP:9639"/>
        <dbReference type="ChEBI" id="CHEBI:15377"/>
        <dbReference type="ChEBI" id="CHEBI:78466"/>
        <dbReference type="ChEBI" id="CHEBI:78467"/>
    </reaction>
    <physiologicalReaction direction="left-to-right" evidence="26">
        <dbReference type="Rhea" id="RHEA:41861"/>
    </physiologicalReaction>
</comment>
<evidence type="ECO:0000256" key="6">
    <source>
        <dbReference type="ARBA" id="ARBA00013191"/>
    </source>
</evidence>
<evidence type="ECO:0000256" key="9">
    <source>
        <dbReference type="ARBA" id="ARBA00022516"/>
    </source>
</evidence>
<comment type="catalytic activity">
    <reaction evidence="29">
        <text>(3R)-hydroxyoctadecanoyl-[ACP] = (2E)-octadecenoyl-[ACP] + H2O</text>
        <dbReference type="Rhea" id="RHEA:41924"/>
        <dbReference type="Rhea" id="RHEA-COMP:9654"/>
        <dbReference type="Rhea" id="RHEA-COMP:9655"/>
        <dbReference type="ChEBI" id="CHEBI:15377"/>
        <dbReference type="ChEBI" id="CHEBI:78488"/>
        <dbReference type="ChEBI" id="CHEBI:78489"/>
    </reaction>
    <physiologicalReaction direction="left-to-right" evidence="29">
        <dbReference type="Rhea" id="RHEA:41925"/>
    </physiologicalReaction>
</comment>
<keyword evidence="14" id="KW-0276">Fatty acid metabolism</keyword>
<evidence type="ECO:0000256" key="25">
    <source>
        <dbReference type="ARBA" id="ARBA00023373"/>
    </source>
</evidence>
<dbReference type="InterPro" id="IPR049900">
    <property type="entry name" value="PKS_mFAS_DH"/>
</dbReference>
<comment type="catalytic activity">
    <reaction evidence="40">
        <text>dodecanoyl-[ACP] + malonyl-[ACP] + H(+) = 3-oxotetradecanoyl-[ACP] + holo-[ACP] + CO2</text>
        <dbReference type="Rhea" id="RHEA:41884"/>
        <dbReference type="Rhea" id="RHEA-COMP:9623"/>
        <dbReference type="Rhea" id="RHEA-COMP:9644"/>
        <dbReference type="Rhea" id="RHEA-COMP:9645"/>
        <dbReference type="Rhea" id="RHEA-COMP:9685"/>
        <dbReference type="ChEBI" id="CHEBI:15378"/>
        <dbReference type="ChEBI" id="CHEBI:16526"/>
        <dbReference type="ChEBI" id="CHEBI:64479"/>
        <dbReference type="ChEBI" id="CHEBI:65264"/>
        <dbReference type="ChEBI" id="CHEBI:78449"/>
        <dbReference type="ChEBI" id="CHEBI:78473"/>
    </reaction>
    <physiologicalReaction direction="left-to-right" evidence="40">
        <dbReference type="Rhea" id="RHEA:41885"/>
    </physiologicalReaction>
</comment>
<comment type="catalytic activity">
    <reaction evidence="38">
        <text>tetradecanoyl-[ACP] + malonyl-[ACP] + H(+) = 3-oxohexadecanoyl-[ACP] + holo-[ACP] + CO2</text>
        <dbReference type="Rhea" id="RHEA:41900"/>
        <dbReference type="Rhea" id="RHEA-COMP:9623"/>
        <dbReference type="Rhea" id="RHEA-COMP:9648"/>
        <dbReference type="Rhea" id="RHEA-COMP:9649"/>
        <dbReference type="Rhea" id="RHEA-COMP:9685"/>
        <dbReference type="ChEBI" id="CHEBI:15378"/>
        <dbReference type="ChEBI" id="CHEBI:16526"/>
        <dbReference type="ChEBI" id="CHEBI:64479"/>
        <dbReference type="ChEBI" id="CHEBI:78449"/>
        <dbReference type="ChEBI" id="CHEBI:78477"/>
        <dbReference type="ChEBI" id="CHEBI:78478"/>
    </reaction>
    <physiologicalReaction direction="left-to-right" evidence="38">
        <dbReference type="Rhea" id="RHEA:41901"/>
    </physiologicalReaction>
</comment>
<dbReference type="InterPro" id="IPR020841">
    <property type="entry name" value="PKS_Beta-ketoAc_synthase_dom"/>
</dbReference>
<dbReference type="SMART" id="SM00825">
    <property type="entry name" value="PKS_KS"/>
    <property type="match status" value="1"/>
</dbReference>
<evidence type="ECO:0000256" key="57">
    <source>
        <dbReference type="ARBA" id="ARBA00049171"/>
    </source>
</evidence>
<feature type="region of interest" description="N-terminal hotdog fold" evidence="64">
    <location>
        <begin position="854"/>
        <end position="978"/>
    </location>
</feature>
<comment type="catalytic activity">
    <reaction evidence="23">
        <text>(3R)-hydroxyoctanoyl-[ACP] = (2E)-octenoyl-[ACP] + H2O</text>
        <dbReference type="Rhea" id="RHEA:41844"/>
        <dbReference type="Rhea" id="RHEA-COMP:9634"/>
        <dbReference type="Rhea" id="RHEA-COMP:9635"/>
        <dbReference type="ChEBI" id="CHEBI:15377"/>
        <dbReference type="ChEBI" id="CHEBI:78461"/>
        <dbReference type="ChEBI" id="CHEBI:78462"/>
    </reaction>
    <physiologicalReaction direction="left-to-right" evidence="23">
        <dbReference type="Rhea" id="RHEA:41845"/>
    </physiologicalReaction>
</comment>
<proteinExistence type="predicted"/>
<evidence type="ECO:0000256" key="46">
    <source>
        <dbReference type="ARBA" id="ARBA00048281"/>
    </source>
</evidence>
<comment type="catalytic activity">
    <reaction evidence="59">
        <text>3-oxohexadecanoyl-[ACP] + NADPH + H(+) = (3R)-hydroxyhexadecanoyl-[ACP] + NADP(+)</text>
        <dbReference type="Rhea" id="RHEA:41904"/>
        <dbReference type="Rhea" id="RHEA-COMP:9649"/>
        <dbReference type="Rhea" id="RHEA-COMP:9650"/>
        <dbReference type="ChEBI" id="CHEBI:15378"/>
        <dbReference type="ChEBI" id="CHEBI:57783"/>
        <dbReference type="ChEBI" id="CHEBI:58349"/>
        <dbReference type="ChEBI" id="CHEBI:78478"/>
        <dbReference type="ChEBI" id="CHEBI:78480"/>
    </reaction>
    <physiologicalReaction direction="left-to-right" evidence="59">
        <dbReference type="Rhea" id="RHEA:41905"/>
    </physiologicalReaction>
</comment>
<organism evidence="68 69">
    <name type="scientific">Strongylocentrotus purpuratus</name>
    <name type="common">Purple sea urchin</name>
    <dbReference type="NCBI Taxonomy" id="7668"/>
    <lineage>
        <taxon>Eukaryota</taxon>
        <taxon>Metazoa</taxon>
        <taxon>Echinodermata</taxon>
        <taxon>Eleutherozoa</taxon>
        <taxon>Echinozoa</taxon>
        <taxon>Echinoidea</taxon>
        <taxon>Euechinoidea</taxon>
        <taxon>Echinacea</taxon>
        <taxon>Camarodonta</taxon>
        <taxon>Echinidea</taxon>
        <taxon>Strongylocentrotidae</taxon>
        <taxon>Strongylocentrotus</taxon>
    </lineage>
</organism>
<dbReference type="SMART" id="SM00823">
    <property type="entry name" value="PKS_PP"/>
    <property type="match status" value="1"/>
</dbReference>
<dbReference type="Gene3D" id="3.40.50.1820">
    <property type="entry name" value="alpha/beta hydrolase"/>
    <property type="match status" value="1"/>
</dbReference>
<comment type="catalytic activity">
    <reaction evidence="27">
        <text>a (3R)-hydroxyacyl-[ACP] = a (2E)-enoyl-[ACP] + H2O</text>
        <dbReference type="Rhea" id="RHEA:13097"/>
        <dbReference type="Rhea" id="RHEA-COMP:9925"/>
        <dbReference type="Rhea" id="RHEA-COMP:9945"/>
        <dbReference type="ChEBI" id="CHEBI:15377"/>
        <dbReference type="ChEBI" id="CHEBI:78784"/>
        <dbReference type="ChEBI" id="CHEBI:78827"/>
        <dbReference type="EC" id="4.2.1.59"/>
    </reaction>
    <physiologicalReaction direction="left-to-right" evidence="27">
        <dbReference type="Rhea" id="RHEA:13098"/>
    </physiologicalReaction>
</comment>
<dbReference type="SMART" id="SM00822">
    <property type="entry name" value="PKS_KR"/>
    <property type="match status" value="1"/>
</dbReference>
<comment type="catalytic activity">
    <reaction evidence="44">
        <text>acetyl-[ACP] + malonyl-[ACP] + H(+) = 3-oxobutanoyl-[ACP] + holo-[ACP] + CO2</text>
        <dbReference type="Rhea" id="RHEA:41800"/>
        <dbReference type="Rhea" id="RHEA-COMP:9621"/>
        <dbReference type="Rhea" id="RHEA-COMP:9623"/>
        <dbReference type="Rhea" id="RHEA-COMP:9625"/>
        <dbReference type="Rhea" id="RHEA-COMP:9685"/>
        <dbReference type="ChEBI" id="CHEBI:15378"/>
        <dbReference type="ChEBI" id="CHEBI:16526"/>
        <dbReference type="ChEBI" id="CHEBI:64479"/>
        <dbReference type="ChEBI" id="CHEBI:78446"/>
        <dbReference type="ChEBI" id="CHEBI:78449"/>
        <dbReference type="ChEBI" id="CHEBI:78450"/>
    </reaction>
    <physiologicalReaction direction="left-to-right" evidence="44">
        <dbReference type="Rhea" id="RHEA:41801"/>
    </physiologicalReaction>
</comment>
<evidence type="ECO:0000256" key="22">
    <source>
        <dbReference type="ARBA" id="ARBA00023268"/>
    </source>
</evidence>
<reference evidence="68" key="2">
    <citation type="submission" date="2021-01" db="UniProtKB">
        <authorList>
            <consortium name="EnsemblMetazoa"/>
        </authorList>
    </citation>
    <scope>IDENTIFICATION</scope>
</reference>
<evidence type="ECO:0000256" key="2">
    <source>
        <dbReference type="ARBA" id="ARBA00012004"/>
    </source>
</evidence>
<comment type="catalytic activity">
    <reaction evidence="47">
        <text>tetradecanoyl-[ACP] + H2O = tetradecanoate + holo-[ACP] + H(+)</text>
        <dbReference type="Rhea" id="RHEA:30123"/>
        <dbReference type="Rhea" id="RHEA-COMP:9648"/>
        <dbReference type="Rhea" id="RHEA-COMP:9685"/>
        <dbReference type="ChEBI" id="CHEBI:15377"/>
        <dbReference type="ChEBI" id="CHEBI:15378"/>
        <dbReference type="ChEBI" id="CHEBI:30807"/>
        <dbReference type="ChEBI" id="CHEBI:64479"/>
        <dbReference type="ChEBI" id="CHEBI:78477"/>
        <dbReference type="EC" id="3.1.2.14"/>
    </reaction>
    <physiologicalReaction direction="left-to-right" evidence="47">
        <dbReference type="Rhea" id="RHEA:30124"/>
    </physiologicalReaction>
</comment>
<dbReference type="SUPFAM" id="SSF53335">
    <property type="entry name" value="S-adenosyl-L-methionine-dependent methyltransferases"/>
    <property type="match status" value="1"/>
</dbReference>
<feature type="active site" description="Proton acceptor; for dehydratase activity" evidence="64">
    <location>
        <position position="889"/>
    </location>
</feature>
<evidence type="ECO:0000256" key="30">
    <source>
        <dbReference type="ARBA" id="ARBA00023401"/>
    </source>
</evidence>
<evidence type="ECO:0000256" key="28">
    <source>
        <dbReference type="ARBA" id="ARBA00023398"/>
    </source>
</evidence>
<dbReference type="Pfam" id="PF00109">
    <property type="entry name" value="ketoacyl-synt"/>
    <property type="match status" value="1"/>
</dbReference>
<dbReference type="GeneID" id="105440011"/>
<comment type="catalytic activity">
    <reaction evidence="41">
        <text>(2E)-hexadecenoyl-[ACP] + NADPH + H(+) = hexadecanoyl-[ACP] + NADP(+)</text>
        <dbReference type="Rhea" id="RHEA:41912"/>
        <dbReference type="Rhea" id="RHEA-COMP:9651"/>
        <dbReference type="Rhea" id="RHEA-COMP:9652"/>
        <dbReference type="ChEBI" id="CHEBI:15378"/>
        <dbReference type="ChEBI" id="CHEBI:57783"/>
        <dbReference type="ChEBI" id="CHEBI:58349"/>
        <dbReference type="ChEBI" id="CHEBI:78481"/>
        <dbReference type="ChEBI" id="CHEBI:78483"/>
    </reaction>
    <physiologicalReaction direction="left-to-right" evidence="41">
        <dbReference type="Rhea" id="RHEA:41913"/>
    </physiologicalReaction>
</comment>
<dbReference type="InterPro" id="IPR016039">
    <property type="entry name" value="Thiolase-like"/>
</dbReference>
<dbReference type="Pfam" id="PF00975">
    <property type="entry name" value="Thioesterase"/>
    <property type="match status" value="1"/>
</dbReference>
<comment type="catalytic activity">
    <reaction evidence="42">
        <text>(2E)-hexenoyl-[ACP] + NADPH + H(+) = hexanoyl-[ACP] + NADP(+)</text>
        <dbReference type="Rhea" id="RHEA:41832"/>
        <dbReference type="Rhea" id="RHEA-COMP:9631"/>
        <dbReference type="Rhea" id="RHEA-COMP:9632"/>
        <dbReference type="ChEBI" id="CHEBI:15378"/>
        <dbReference type="ChEBI" id="CHEBI:57783"/>
        <dbReference type="ChEBI" id="CHEBI:58349"/>
        <dbReference type="ChEBI" id="CHEBI:78458"/>
        <dbReference type="ChEBI" id="CHEBI:78459"/>
    </reaction>
    <physiologicalReaction direction="left-to-right" evidence="42">
        <dbReference type="Rhea" id="RHEA:41833"/>
    </physiologicalReaction>
</comment>
<evidence type="ECO:0000256" key="11">
    <source>
        <dbReference type="ARBA" id="ARBA00022679"/>
    </source>
</evidence>
<comment type="catalytic activity">
    <reaction evidence="37">
        <text>3-oxodecanoyl-[ACP] + NADPH + H(+) = (3R)-hydroxydecanoyl-[ACP] + NADP(+)</text>
        <dbReference type="Rhea" id="RHEA:41856"/>
        <dbReference type="Rhea" id="RHEA-COMP:9637"/>
        <dbReference type="Rhea" id="RHEA-COMP:9638"/>
        <dbReference type="ChEBI" id="CHEBI:15378"/>
        <dbReference type="ChEBI" id="CHEBI:57783"/>
        <dbReference type="ChEBI" id="CHEBI:58349"/>
        <dbReference type="ChEBI" id="CHEBI:78464"/>
        <dbReference type="ChEBI" id="CHEBI:78466"/>
    </reaction>
    <physiologicalReaction direction="left-to-right" evidence="37">
        <dbReference type="Rhea" id="RHEA:41857"/>
    </physiologicalReaction>
</comment>
<feature type="active site" description="Proton donor; for dehydratase activity" evidence="64">
    <location>
        <position position="1040"/>
    </location>
</feature>
<dbReference type="Gene3D" id="3.40.47.10">
    <property type="match status" value="1"/>
</dbReference>
<comment type="catalytic activity">
    <reaction evidence="39">
        <text>(2E)-butenoyl-[ACP] + NADPH + H(+) = butanoyl-[ACP] + NADP(+)</text>
        <dbReference type="Rhea" id="RHEA:41812"/>
        <dbReference type="Rhea" id="RHEA-COMP:9627"/>
        <dbReference type="Rhea" id="RHEA-COMP:9628"/>
        <dbReference type="ChEBI" id="CHEBI:15378"/>
        <dbReference type="ChEBI" id="CHEBI:57783"/>
        <dbReference type="ChEBI" id="CHEBI:58349"/>
        <dbReference type="ChEBI" id="CHEBI:78453"/>
        <dbReference type="ChEBI" id="CHEBI:78454"/>
    </reaction>
    <physiologicalReaction direction="left-to-right" evidence="39">
        <dbReference type="Rhea" id="RHEA:41813"/>
    </physiologicalReaction>
</comment>
<dbReference type="SUPFAM" id="SSF53901">
    <property type="entry name" value="Thiolase-like"/>
    <property type="match status" value="1"/>
</dbReference>
<dbReference type="Proteomes" id="UP000007110">
    <property type="component" value="Unassembled WGS sequence"/>
</dbReference>
<name>A0A7M7NQW9_STRPU</name>
<evidence type="ECO:0000256" key="1">
    <source>
        <dbReference type="ARBA" id="ARBA00005189"/>
    </source>
</evidence>
<evidence type="ECO:0000259" key="65">
    <source>
        <dbReference type="PROSITE" id="PS50075"/>
    </source>
</evidence>
<evidence type="ECO:0000256" key="41">
    <source>
        <dbReference type="ARBA" id="ARBA00047810"/>
    </source>
</evidence>
<dbReference type="EC" id="1.3.1.39" evidence="2"/>
<dbReference type="SMR" id="A0A7M7NQW9"/>
<dbReference type="InterPro" id="IPR011032">
    <property type="entry name" value="GroES-like_sf"/>
</dbReference>
<dbReference type="SUPFAM" id="SSF53474">
    <property type="entry name" value="alpha/beta-Hydrolases"/>
    <property type="match status" value="1"/>
</dbReference>
<dbReference type="InterPro" id="IPR049391">
    <property type="entry name" value="FAS_pseudo-KR"/>
</dbReference>
<dbReference type="RefSeq" id="XP_030840197.1">
    <property type="nucleotide sequence ID" value="XM_030984337.1"/>
</dbReference>
<dbReference type="SMART" id="SM00826">
    <property type="entry name" value="PKS_DH"/>
    <property type="match status" value="1"/>
</dbReference>
<dbReference type="GO" id="GO:0141148">
    <property type="term" value="F:enoyl-[acyl-carrier-protein] reductase (NADPH) activity"/>
    <property type="evidence" value="ECO:0007669"/>
    <property type="project" value="UniProtKB-EC"/>
</dbReference>
<keyword evidence="19" id="KW-0520">NAD</keyword>
<dbReference type="InterPro" id="IPR020843">
    <property type="entry name" value="ER"/>
</dbReference>
<evidence type="ECO:0000256" key="23">
    <source>
        <dbReference type="ARBA" id="ARBA00023332"/>
    </source>
</evidence>
<evidence type="ECO:0000256" key="44">
    <source>
        <dbReference type="ARBA" id="ARBA00047961"/>
    </source>
</evidence>
<keyword evidence="12" id="KW-0702">S-nitrosylation</keyword>
<dbReference type="Gene3D" id="1.10.1200.10">
    <property type="entry name" value="ACP-like"/>
    <property type="match status" value="1"/>
</dbReference>
<dbReference type="Pfam" id="PF08659">
    <property type="entry name" value="KR"/>
    <property type="match status" value="1"/>
</dbReference>
<protein>
    <recommendedName>
        <fullName evidence="7">Fatty acid synthase</fullName>
        <ecNumber evidence="5">1.1.1.100</ecNumber>
        <ecNumber evidence="2">1.3.1.39</ecNumber>
        <ecNumber evidence="6">2.3.1.41</ecNumber>
        <ecNumber evidence="4">2.3.1.85</ecNumber>
        <ecNumber evidence="3">3.1.2.14</ecNumber>
    </recommendedName>
</protein>
<comment type="function">
    <text evidence="32">Fatty acid synthetase is a multifunctional enzyme that catalyzes the de novo biosynthesis of long-chain saturated fatty acids starting from acetyl-CoA and malonyl-CoA in the presence of NADPH. This multifunctional protein contains 7 catalytic activities and a site for the binding of the prosthetic group 4'-phosphopantetheine of the acyl carrier protein ([ACP]) domain.</text>
</comment>
<dbReference type="FunFam" id="1.10.1200.10:FF:000013">
    <property type="entry name" value="Fatty acid synthase"/>
    <property type="match status" value="1"/>
</dbReference>
<evidence type="ECO:0000256" key="40">
    <source>
        <dbReference type="ARBA" id="ARBA00047578"/>
    </source>
</evidence>
<comment type="catalytic activity">
    <reaction evidence="34">
        <text>3-oxooctadecanoyl-[ACP] + NADPH + H(+) = (3R)-hydroxyoctadecanoyl-[ACP] + NADP(+)</text>
        <dbReference type="Rhea" id="RHEA:41920"/>
        <dbReference type="Rhea" id="RHEA-COMP:9653"/>
        <dbReference type="Rhea" id="RHEA-COMP:9654"/>
        <dbReference type="ChEBI" id="CHEBI:15378"/>
        <dbReference type="ChEBI" id="CHEBI:57783"/>
        <dbReference type="ChEBI" id="CHEBI:58349"/>
        <dbReference type="ChEBI" id="CHEBI:78487"/>
        <dbReference type="ChEBI" id="CHEBI:78488"/>
    </reaction>
    <physiologicalReaction direction="left-to-right" evidence="34">
        <dbReference type="Rhea" id="RHEA:41921"/>
    </physiologicalReaction>
</comment>
<evidence type="ECO:0000256" key="42">
    <source>
        <dbReference type="ARBA" id="ARBA00047897"/>
    </source>
</evidence>
<dbReference type="PROSITE" id="PS00606">
    <property type="entry name" value="KS3_1"/>
    <property type="match status" value="1"/>
</dbReference>
<evidence type="ECO:0000256" key="38">
    <source>
        <dbReference type="ARBA" id="ARBA00047451"/>
    </source>
</evidence>
<evidence type="ECO:0000256" key="51">
    <source>
        <dbReference type="ARBA" id="ARBA00048650"/>
    </source>
</evidence>
<comment type="catalytic activity">
    <reaction evidence="31">
        <text>(3R)-hydroxybutanoyl-[ACP] = (2E)-butenoyl-[ACP] + H2O</text>
        <dbReference type="Rhea" id="RHEA:41808"/>
        <dbReference type="Rhea" id="RHEA-COMP:9626"/>
        <dbReference type="Rhea" id="RHEA-COMP:9627"/>
        <dbReference type="ChEBI" id="CHEBI:15377"/>
        <dbReference type="ChEBI" id="CHEBI:78451"/>
        <dbReference type="ChEBI" id="CHEBI:78453"/>
    </reaction>
    <physiologicalReaction direction="left-to-right" evidence="31">
        <dbReference type="Rhea" id="RHEA:41809"/>
    </physiologicalReaction>
</comment>
<evidence type="ECO:0000256" key="35">
    <source>
        <dbReference type="ARBA" id="ARBA00047394"/>
    </source>
</evidence>
<comment type="catalytic activity">
    <reaction evidence="53">
        <text>hexadecanoyl-[ACP] + H2O = hexadecanoate + holo-[ACP] + H(+)</text>
        <dbReference type="Rhea" id="RHEA:41932"/>
        <dbReference type="Rhea" id="RHEA-COMP:9652"/>
        <dbReference type="Rhea" id="RHEA-COMP:9685"/>
        <dbReference type="ChEBI" id="CHEBI:7896"/>
        <dbReference type="ChEBI" id="CHEBI:15377"/>
        <dbReference type="ChEBI" id="CHEBI:15378"/>
        <dbReference type="ChEBI" id="CHEBI:64479"/>
        <dbReference type="ChEBI" id="CHEBI:78483"/>
        <dbReference type="EC" id="3.1.2.14"/>
    </reaction>
    <physiologicalReaction direction="left-to-right" evidence="53">
        <dbReference type="Rhea" id="RHEA:41933"/>
    </physiologicalReaction>
</comment>
<dbReference type="GO" id="GO:0004316">
    <property type="term" value="F:3-oxoacyl-[acyl-carrier-protein] reductase (NADPH) activity"/>
    <property type="evidence" value="ECO:0007669"/>
    <property type="project" value="UniProtKB-EC"/>
</dbReference>
<dbReference type="PROSITE" id="PS52004">
    <property type="entry name" value="KS3_2"/>
    <property type="match status" value="1"/>
</dbReference>
<keyword evidence="13" id="KW-0378">Hydrolase</keyword>
<evidence type="ECO:0000256" key="5">
    <source>
        <dbReference type="ARBA" id="ARBA00012948"/>
    </source>
</evidence>
<comment type="catalytic activity">
    <reaction evidence="24">
        <text>(3R)-hydroxydodecanoyl-[ACP] = (2E)-dodecenoyl-[ACP] + H2O</text>
        <dbReference type="Rhea" id="RHEA:41876"/>
        <dbReference type="Rhea" id="RHEA-COMP:9642"/>
        <dbReference type="Rhea" id="RHEA-COMP:9643"/>
        <dbReference type="ChEBI" id="CHEBI:15377"/>
        <dbReference type="ChEBI" id="CHEBI:78470"/>
        <dbReference type="ChEBI" id="CHEBI:78472"/>
    </reaction>
    <physiologicalReaction direction="left-to-right" evidence="24">
        <dbReference type="Rhea" id="RHEA:41877"/>
    </physiologicalReaction>
</comment>
<evidence type="ECO:0000256" key="26">
    <source>
        <dbReference type="ARBA" id="ARBA00023388"/>
    </source>
</evidence>
<dbReference type="InterPro" id="IPR032821">
    <property type="entry name" value="PKS_assoc"/>
</dbReference>
<dbReference type="Gene3D" id="3.30.70.3290">
    <property type="match status" value="1"/>
</dbReference>
<dbReference type="Pfam" id="PF13602">
    <property type="entry name" value="ADH_zinc_N_2"/>
    <property type="match status" value="1"/>
</dbReference>
<dbReference type="Pfam" id="PF02801">
    <property type="entry name" value="Ketoacyl-synt_C"/>
    <property type="match status" value="1"/>
</dbReference>
<keyword evidence="10" id="KW-0597">Phosphoprotein</keyword>
<dbReference type="GO" id="GO:0006633">
    <property type="term" value="P:fatty acid biosynthetic process"/>
    <property type="evidence" value="ECO:0000318"/>
    <property type="project" value="GO_Central"/>
</dbReference>
<keyword evidence="8" id="KW-0596">Phosphopantetheine</keyword>
<keyword evidence="9" id="KW-0444">Lipid biosynthesis</keyword>
<comment type="catalytic activity">
    <reaction evidence="54">
        <text>3-oxotetradecanoyl-[ACP] + NADPH + H(+) = (3R)-hydroxytetradecanoyl-[ACP] + NADP(+)</text>
        <dbReference type="Rhea" id="RHEA:41888"/>
        <dbReference type="Rhea" id="RHEA-COMP:9645"/>
        <dbReference type="Rhea" id="RHEA-COMP:9646"/>
        <dbReference type="ChEBI" id="CHEBI:15378"/>
        <dbReference type="ChEBI" id="CHEBI:57783"/>
        <dbReference type="ChEBI" id="CHEBI:58349"/>
        <dbReference type="ChEBI" id="CHEBI:78473"/>
        <dbReference type="ChEBI" id="CHEBI:78474"/>
    </reaction>
    <physiologicalReaction direction="left-to-right" evidence="54">
        <dbReference type="Rhea" id="RHEA:41889"/>
    </physiologicalReaction>
</comment>
<comment type="catalytic activity">
    <reaction evidence="60">
        <text>3-oxooctanoyl-[ACP] + NADPH + H(+) = (3R)-hydroxyoctanoyl-[ACP] + NADP(+)</text>
        <dbReference type="Rhea" id="RHEA:41840"/>
        <dbReference type="Rhea" id="RHEA-COMP:9633"/>
        <dbReference type="Rhea" id="RHEA-COMP:9634"/>
        <dbReference type="ChEBI" id="CHEBI:15378"/>
        <dbReference type="ChEBI" id="CHEBI:57783"/>
        <dbReference type="ChEBI" id="CHEBI:58349"/>
        <dbReference type="ChEBI" id="CHEBI:78460"/>
        <dbReference type="ChEBI" id="CHEBI:78461"/>
    </reaction>
    <physiologicalReaction direction="left-to-right" evidence="60">
        <dbReference type="Rhea" id="RHEA:41841"/>
    </physiologicalReaction>
</comment>
<evidence type="ECO:0000256" key="52">
    <source>
        <dbReference type="ARBA" id="ARBA00048691"/>
    </source>
</evidence>
<feature type="domain" description="Ketosynthase family 3 (KS3)" evidence="66">
    <location>
        <begin position="6"/>
        <end position="413"/>
    </location>
</feature>
<evidence type="ECO:0000256" key="63">
    <source>
        <dbReference type="ARBA" id="ARBA00049533"/>
    </source>
</evidence>
<dbReference type="SUPFAM" id="SSF52151">
    <property type="entry name" value="FabD/lysophospholipase-like"/>
    <property type="match status" value="1"/>
</dbReference>
<comment type="catalytic activity">
    <reaction evidence="63">
        <text>octanoyl-[ACP] + malonyl-[ACP] + H(+) = 3-oxodecanoyl-[ACP] + holo-[ACP] + CO2</text>
        <dbReference type="Rhea" id="RHEA:41852"/>
        <dbReference type="Rhea" id="RHEA-COMP:9623"/>
        <dbReference type="Rhea" id="RHEA-COMP:9636"/>
        <dbReference type="Rhea" id="RHEA-COMP:9637"/>
        <dbReference type="Rhea" id="RHEA-COMP:9685"/>
        <dbReference type="ChEBI" id="CHEBI:15378"/>
        <dbReference type="ChEBI" id="CHEBI:16526"/>
        <dbReference type="ChEBI" id="CHEBI:64479"/>
        <dbReference type="ChEBI" id="CHEBI:78449"/>
        <dbReference type="ChEBI" id="CHEBI:78463"/>
        <dbReference type="ChEBI" id="CHEBI:78464"/>
    </reaction>
    <physiologicalReaction direction="left-to-right" evidence="63">
        <dbReference type="Rhea" id="RHEA:41853"/>
    </physiologicalReaction>
</comment>
<accession>A0A7M7NQW9</accession>
<dbReference type="GO" id="GO:0004312">
    <property type="term" value="F:fatty acid synthase activity"/>
    <property type="evidence" value="ECO:0000318"/>
    <property type="project" value="GO_Central"/>
</dbReference>
<keyword evidence="18" id="KW-0560">Oxidoreductase</keyword>
<evidence type="ECO:0000256" key="8">
    <source>
        <dbReference type="ARBA" id="ARBA00022450"/>
    </source>
</evidence>
<evidence type="ECO:0000256" key="10">
    <source>
        <dbReference type="ARBA" id="ARBA00022553"/>
    </source>
</evidence>
<dbReference type="InterPro" id="IPR020807">
    <property type="entry name" value="PKS_DH"/>
</dbReference>
<dbReference type="InterPro" id="IPR057326">
    <property type="entry name" value="KR_dom"/>
</dbReference>
<dbReference type="CDD" id="cd05195">
    <property type="entry name" value="enoyl_red"/>
    <property type="match status" value="1"/>
</dbReference>
<dbReference type="SMART" id="SM00829">
    <property type="entry name" value="PKS_ER"/>
    <property type="match status" value="1"/>
</dbReference>
<evidence type="ECO:0000256" key="54">
    <source>
        <dbReference type="ARBA" id="ARBA00048935"/>
    </source>
</evidence>
<dbReference type="InterPro" id="IPR014031">
    <property type="entry name" value="Ketoacyl_synth_C"/>
</dbReference>
<dbReference type="UniPathway" id="UPA00094"/>
<evidence type="ECO:0000256" key="19">
    <source>
        <dbReference type="ARBA" id="ARBA00023027"/>
    </source>
</evidence>
<sequence length="2542" mass="277787">MGVLDEDDIVVSGISGRLPESDNLEEFWEHLMNKDNLVTIDDRRWEPGLFGLPPRNGKLKDLSRFDATFFGVHAKQANTMDPQLRILLEVAYEAIVDGGIDPQSIRGTKTGVYIGCSVADAAEAFGSDAEALVGYSVTGTNRAMLANRMSYSFDFRGPSYSVDTACSSGFMALHNAIQDMRRGDCDAAIVGGSNLLMKPHSSLQFLRLGVLSPDGQSKSFDSSGDGYCRSEGIVALYITRKSVCKRAYGSLVHSGTNTDGYKEQGVTYPSGEIQQSLLRQLYSEAQINIDDVEYFEAHGTGTKVGDPEETNGIAAVFCQDRTPDNPLLIGSVKSNMGHSEPTSGLAALAKVMWAFNKGVIPPNIHFNEPNPDITALVDGRMKVVTEPTPYNGGYVGVSSFGFGGSNVHLIVKPFEKSTKVETTGSSPRLVLCASRTEEGVQEQISHLEKNKESVELQSLYDQIANAPLNGMPYRGYTLVGSEQSSEVKQVSPPERRPIWYVFSGMGSQWAGMGKDLMVLKPFRDTIDYLHDVLKKEDDSMNLKGILLEGREELLQSTINSFSAIASIHVALVNCLKAVGVEPDGMIGHSVGELGCGYADDSLSAEETVLAAYWRGRCVMEAELPPGAMAAVGLTWEETKQRVPPGVVPACHNAEDTVTISGDQESVEKFVAELQEEGVFARSVNSANVAFHSPHMAQIAPMLLEALERVITNHRPASSRWVSTSMTSASDDICPPPSDMSLAAYQVNNLVSPVLFREGLTKIPDNAVTIEIAPHCLLQAILKRTLHSKVEFLSLMNRKKPDNLGFFLTNLGKLYASGIDVNLESLYPAVDFPVSVSTPPIAPAIRWDHSQEWDIPTVDDFLKQGGSSPTVTKFIIDVSPESEDCFIKDHCIDGRVLYPATGYLCLAWRALARMKNIMPNQMPVEFKDVAIHQATIVPKTGTIELEVRISPGSNSFEVGDGDQLAVSGKIFVPDTPLAERTPAGGDSSKAEAIILEKGDVYKELRLRGYEYGPDFQGIVRVKDDGSEGTLAWSGNWVSFTDTMLQVTILNRQRGVRCLRLPTRIRRIAINPALVDVEVDGMQEMKVTVDPFTDTCMAGGVEISGLHATVAPKRHAQHAPLLVEDFSFVPYNESNLQSKDRVLKDYSNVCAGYAQRVLEDLRKKFLGAGIEFPFRNVEQKVGRVFNESELKPFLEKPEFGYLNALKKIGELEPKEGISNDIREILEEGCKDDVLLRGLVQGRHFKNALDIVLENTRALKMKLLEVGALSGQLYPRAISCLHSQPTTELDYSIAEVDKEKLEGASEELEAMHIKTHIWDITTTPTNGLTGADLILVEGLTRLTSNLNEALSNFHSAIKDGGFVLLHDITSSQSPAGINILPFDLRTVASEQTYTTALKACGFEVISVKSSGVLTTLFLCRKTSTSNTRDTSPFIMNIDEESYSWVTGLQEKMLEYEEKPSGENIWLLSDRASHSGIVGLTNCLKQEQGGERIRCIFNANPEASTIDFSQLNGHMGKILKQDLVMNVYKNGEMGSYRHYVLETSPDDSRVETSHAYVNTLTRGDLSTLRWVASPMTYMTPEQLGQDVSVCSVYYASLNFRDIMLATGKLPPDALPAELAQKECILGLEFSGRLGNGRRVMGLVQSDGLATSVAAENHLLFDIPDAWSLEQAATVPVVYCTAYYALVVRGQLRKGETVLIHSGSGGVGQAAIGIALSYGCRVFTTCGTKEKRDFLKKRFPQLTEDSFANSRDLTFEPHIMKATNGRGVDVVLNSLAAEKLEASLRLLAMHGRFLEIGKYDLSQNTGLGMALFLKNTSFHGVHLDRLMDAGNPDWPTVAQLMKDGIASGEVRPLNATTFQRDDVETAFRFMAQGKHIGKVLIQVRTEEKEKMVAPIPQKFSAVTKNNCHPLKVYIVTGGLGGFGLELAQWLIDRGARNLVLTSRSGVRNGYQAHRIACWQEQGIKVLISKRDVGQLKEAELLIRESQKMGAVGGIFNLAMVLRDGIFENQTPETFQQCCAPKVKGTVNLDLVTRQLCGQELEWFVMFSSVSCGRGNAGQTNYGLANSSMERVCEKRKEDGFPGLAIQWGVIGDVGVVVDTMGGNDTVIGGCISQRMPSCLATLDCFLSQSSPVVSSIVPAERVDATSNQGTKARLTDSVAHILGLSDPGSVSQDATLSDLGLDSLMGVEVKQTLERDYSIQMGMKELRQLTMRKLADLDSGSDGSAAGTDATDAAAVAADGDEGKQFAKAFSNSPSMLSASTKDTVIKMNDISNEKLSPVFLLHPIEGSLSVYDEFAQQIPLPCYGVQYTPAVLNKFVPEMAAYYVQQIKEIQSHGPYRFVGMSYGACLALEMAFLLEAAGEEVTPLISLDGAPAYLSCHTDFFHKKFAGAKTKDGKELGKDAGKDVGSLLTFAMQHTQAKWQELKEQLMDLQSYDTQFEFVTSKILEAQPDLSREDIVFSMEGFVQRVKTCLGYKPEGKHRGDIVFVKASQGSEIMSVYGLDKDYDLGKYCTGKLHIGVAEGEHGTILQGPGLVTIVPTVKQALNIK</sequence>
<evidence type="ECO:0000256" key="61">
    <source>
        <dbReference type="ARBA" id="ARBA00049449"/>
    </source>
</evidence>
<evidence type="ECO:0000256" key="47">
    <source>
        <dbReference type="ARBA" id="ARBA00048289"/>
    </source>
</evidence>
<dbReference type="InterPro" id="IPR036291">
    <property type="entry name" value="NAD(P)-bd_dom_sf"/>
</dbReference>
<comment type="catalytic activity">
    <reaction evidence="45">
        <text>hexadecanoyl-[ACP] + malonyl-[ACP] + H(+) = 3-oxooctadecanoyl-[ACP] + holo-[ACP] + CO2</text>
        <dbReference type="Rhea" id="RHEA:41916"/>
        <dbReference type="Rhea" id="RHEA-COMP:9623"/>
        <dbReference type="Rhea" id="RHEA-COMP:9652"/>
        <dbReference type="Rhea" id="RHEA-COMP:9653"/>
        <dbReference type="Rhea" id="RHEA-COMP:9685"/>
        <dbReference type="ChEBI" id="CHEBI:15378"/>
        <dbReference type="ChEBI" id="CHEBI:16526"/>
        <dbReference type="ChEBI" id="CHEBI:64479"/>
        <dbReference type="ChEBI" id="CHEBI:78449"/>
        <dbReference type="ChEBI" id="CHEBI:78483"/>
        <dbReference type="ChEBI" id="CHEBI:78487"/>
    </reaction>
    <physiologicalReaction direction="left-to-right" evidence="45">
        <dbReference type="Rhea" id="RHEA:41917"/>
    </physiologicalReaction>
</comment>
<dbReference type="InterPro" id="IPR001031">
    <property type="entry name" value="Thioesterase"/>
</dbReference>
<comment type="catalytic activity">
    <reaction evidence="61">
        <text>butanoyl-[ACP] + malonyl-[ACP] + H(+) = 3-oxohexanoyl-[ACP] + holo-[ACP] + CO2</text>
        <dbReference type="Rhea" id="RHEA:41820"/>
        <dbReference type="Rhea" id="RHEA-COMP:9623"/>
        <dbReference type="Rhea" id="RHEA-COMP:9628"/>
        <dbReference type="Rhea" id="RHEA-COMP:9629"/>
        <dbReference type="Rhea" id="RHEA-COMP:9685"/>
        <dbReference type="ChEBI" id="CHEBI:15378"/>
        <dbReference type="ChEBI" id="CHEBI:16526"/>
        <dbReference type="ChEBI" id="CHEBI:64479"/>
        <dbReference type="ChEBI" id="CHEBI:78449"/>
        <dbReference type="ChEBI" id="CHEBI:78454"/>
        <dbReference type="ChEBI" id="CHEBI:78456"/>
    </reaction>
    <physiologicalReaction direction="left-to-right" evidence="61">
        <dbReference type="Rhea" id="RHEA:41821"/>
    </physiologicalReaction>
</comment>
<dbReference type="InterPro" id="IPR013968">
    <property type="entry name" value="PKS_KR"/>
</dbReference>
<dbReference type="InterPro" id="IPR029058">
    <property type="entry name" value="AB_hydrolase_fold"/>
</dbReference>
<dbReference type="InterPro" id="IPR016036">
    <property type="entry name" value="Malonyl_transacylase_ACP-bd"/>
</dbReference>
<dbReference type="PROSITE" id="PS50075">
    <property type="entry name" value="CARRIER"/>
    <property type="match status" value="1"/>
</dbReference>
<evidence type="ECO:0000256" key="29">
    <source>
        <dbReference type="ARBA" id="ARBA00023399"/>
    </source>
</evidence>
<keyword evidence="17" id="KW-0007">Acetylation</keyword>
<evidence type="ECO:0000256" key="12">
    <source>
        <dbReference type="ARBA" id="ARBA00022799"/>
    </source>
</evidence>
<comment type="catalytic activity">
    <reaction evidence="43">
        <text>3-oxobutanoyl-[ACP] + NADPH + H(+) = (3R)-hydroxybutanoyl-[ACP] + NADP(+)</text>
        <dbReference type="Rhea" id="RHEA:41804"/>
        <dbReference type="Rhea" id="RHEA-COMP:9625"/>
        <dbReference type="Rhea" id="RHEA-COMP:9626"/>
        <dbReference type="ChEBI" id="CHEBI:15378"/>
        <dbReference type="ChEBI" id="CHEBI:57783"/>
        <dbReference type="ChEBI" id="CHEBI:58349"/>
        <dbReference type="ChEBI" id="CHEBI:78450"/>
        <dbReference type="ChEBI" id="CHEBI:78451"/>
    </reaction>
    <physiologicalReaction direction="left-to-right" evidence="43">
        <dbReference type="Rhea" id="RHEA:41805"/>
    </physiologicalReaction>
</comment>
<dbReference type="Gene3D" id="3.10.129.110">
    <property type="entry name" value="Polyketide synthase dehydratase"/>
    <property type="match status" value="1"/>
</dbReference>
<dbReference type="EC" id="1.1.1.100" evidence="5"/>
<keyword evidence="69" id="KW-1185">Reference proteome</keyword>
<evidence type="ECO:0000256" key="43">
    <source>
        <dbReference type="ARBA" id="ARBA00047953"/>
    </source>
</evidence>
<comment type="catalytic activity">
    <reaction evidence="48">
        <text>(2E)-octenoyl-[ACP] + NADPH + H(+) = octanoyl-[ACP] + NADP(+)</text>
        <dbReference type="Rhea" id="RHEA:41848"/>
        <dbReference type="Rhea" id="RHEA-COMP:9635"/>
        <dbReference type="Rhea" id="RHEA-COMP:9636"/>
        <dbReference type="ChEBI" id="CHEBI:15378"/>
        <dbReference type="ChEBI" id="CHEBI:57783"/>
        <dbReference type="ChEBI" id="CHEBI:58349"/>
        <dbReference type="ChEBI" id="CHEBI:78462"/>
        <dbReference type="ChEBI" id="CHEBI:78463"/>
    </reaction>
    <physiologicalReaction direction="left-to-right" evidence="48">
        <dbReference type="Rhea" id="RHEA:41849"/>
    </physiologicalReaction>
</comment>
<dbReference type="Gene3D" id="3.90.180.10">
    <property type="entry name" value="Medium-chain alcohol dehydrogenases, catalytic domain"/>
    <property type="match status" value="1"/>
</dbReference>
<dbReference type="FunFam" id="3.40.50.720:FF:000209">
    <property type="entry name" value="Polyketide synthase Pks12"/>
    <property type="match status" value="1"/>
</dbReference>
<dbReference type="InterPro" id="IPR014030">
    <property type="entry name" value="Ketoacyl_synth_N"/>
</dbReference>
<comment type="pathway">
    <text evidence="1">Lipid metabolism.</text>
</comment>
<evidence type="ECO:0000256" key="7">
    <source>
        <dbReference type="ARBA" id="ARBA00018769"/>
    </source>
</evidence>
<evidence type="ECO:0000256" key="17">
    <source>
        <dbReference type="ARBA" id="ARBA00022990"/>
    </source>
</evidence>
<evidence type="ECO:0000256" key="62">
    <source>
        <dbReference type="ARBA" id="ARBA00049521"/>
    </source>
</evidence>
<evidence type="ECO:0000256" key="55">
    <source>
        <dbReference type="ARBA" id="ARBA00049019"/>
    </source>
</evidence>
<evidence type="ECO:0000256" key="60">
    <source>
        <dbReference type="ARBA" id="ARBA00049422"/>
    </source>
</evidence>
<evidence type="ECO:0000256" key="27">
    <source>
        <dbReference type="ARBA" id="ARBA00023394"/>
    </source>
</evidence>
<comment type="catalytic activity">
    <reaction evidence="46">
        <text>(2E)-dodecenoyl-[ACP] + NADPH + H(+) = dodecanoyl-[ACP] + NADP(+)</text>
        <dbReference type="Rhea" id="RHEA:41880"/>
        <dbReference type="Rhea" id="RHEA-COMP:9643"/>
        <dbReference type="Rhea" id="RHEA-COMP:9644"/>
        <dbReference type="ChEBI" id="CHEBI:15378"/>
        <dbReference type="ChEBI" id="CHEBI:57783"/>
        <dbReference type="ChEBI" id="CHEBI:58349"/>
        <dbReference type="ChEBI" id="CHEBI:65264"/>
        <dbReference type="ChEBI" id="CHEBI:78472"/>
    </reaction>
    <physiologicalReaction direction="left-to-right" evidence="46">
        <dbReference type="Rhea" id="RHEA:41881"/>
    </physiologicalReaction>
</comment>
<dbReference type="InterPro" id="IPR020806">
    <property type="entry name" value="PKS_PP-bd"/>
</dbReference>
<evidence type="ECO:0000256" key="24">
    <source>
        <dbReference type="ARBA" id="ARBA00023351"/>
    </source>
</evidence>
<evidence type="ECO:0000256" key="58">
    <source>
        <dbReference type="ARBA" id="ARBA00049263"/>
    </source>
</evidence>
<evidence type="ECO:0000256" key="53">
    <source>
        <dbReference type="ARBA" id="ARBA00048704"/>
    </source>
</evidence>
<dbReference type="SUPFAM" id="SSF47336">
    <property type="entry name" value="ACP-like"/>
    <property type="match status" value="1"/>
</dbReference>
<evidence type="ECO:0000256" key="18">
    <source>
        <dbReference type="ARBA" id="ARBA00023002"/>
    </source>
</evidence>
<comment type="catalytic activity">
    <reaction evidence="35">
        <text>hexanoyl-[ACP] + malonyl-[ACP] + H(+) = 3-oxooctanoyl-[ACP] + holo-[ACP] + CO2</text>
        <dbReference type="Rhea" id="RHEA:41836"/>
        <dbReference type="Rhea" id="RHEA-COMP:9623"/>
        <dbReference type="Rhea" id="RHEA-COMP:9632"/>
        <dbReference type="Rhea" id="RHEA-COMP:9633"/>
        <dbReference type="Rhea" id="RHEA-COMP:9685"/>
        <dbReference type="ChEBI" id="CHEBI:15378"/>
        <dbReference type="ChEBI" id="CHEBI:16526"/>
        <dbReference type="ChEBI" id="CHEBI:64479"/>
        <dbReference type="ChEBI" id="CHEBI:78449"/>
        <dbReference type="ChEBI" id="CHEBI:78459"/>
        <dbReference type="ChEBI" id="CHEBI:78460"/>
    </reaction>
    <physiologicalReaction direction="left-to-right" evidence="35">
        <dbReference type="Rhea" id="RHEA:41837"/>
    </physiologicalReaction>
</comment>
<evidence type="ECO:0000256" key="64">
    <source>
        <dbReference type="PROSITE-ProRule" id="PRU01363"/>
    </source>
</evidence>
<dbReference type="GO" id="GO:0004315">
    <property type="term" value="F:3-oxoacyl-[acyl-carrier-protein] synthase activity"/>
    <property type="evidence" value="ECO:0007669"/>
    <property type="project" value="UniProtKB-EC"/>
</dbReference>
<feature type="domain" description="Carrier" evidence="65">
    <location>
        <begin position="2143"/>
        <end position="2220"/>
    </location>
</feature>
<dbReference type="PANTHER" id="PTHR43775:SF7">
    <property type="entry name" value="FATTY ACID SYNTHASE"/>
    <property type="match status" value="1"/>
</dbReference>
<keyword evidence="16" id="KW-0663">Pyridoxal phosphate</keyword>
<dbReference type="GO" id="GO:0031177">
    <property type="term" value="F:phosphopantetheine binding"/>
    <property type="evidence" value="ECO:0007669"/>
    <property type="project" value="InterPro"/>
</dbReference>
<dbReference type="GO" id="GO:0019171">
    <property type="term" value="F:(3R)-hydroxyacyl-[acyl-carrier-protein] dehydratase activity"/>
    <property type="evidence" value="ECO:0007669"/>
    <property type="project" value="UniProtKB-EC"/>
</dbReference>
<evidence type="ECO:0000256" key="21">
    <source>
        <dbReference type="ARBA" id="ARBA00023160"/>
    </source>
</evidence>
<dbReference type="InterPro" id="IPR009081">
    <property type="entry name" value="PP-bd_ACP"/>
</dbReference>
<dbReference type="Pfam" id="PF21149">
    <property type="entry name" value="FAS_pseudo-KR"/>
    <property type="match status" value="1"/>
</dbReference>
<comment type="catalytic activity">
    <reaction evidence="33">
        <text>acetyl-CoA + n malonyl-CoA + 2n NADPH + 2n H(+) = a long-chain fatty acid + (n+1) CoA + n CO2 + 2n NADP(+).</text>
        <dbReference type="EC" id="2.3.1.85"/>
    </reaction>
</comment>
<reference evidence="69" key="1">
    <citation type="submission" date="2015-02" db="EMBL/GenBank/DDBJ databases">
        <title>Genome sequencing for Strongylocentrotus purpuratus.</title>
        <authorList>
            <person name="Murali S."/>
            <person name="Liu Y."/>
            <person name="Vee V."/>
            <person name="English A."/>
            <person name="Wang M."/>
            <person name="Skinner E."/>
            <person name="Han Y."/>
            <person name="Muzny D.M."/>
            <person name="Worley K.C."/>
            <person name="Gibbs R.A."/>
        </authorList>
    </citation>
    <scope>NUCLEOTIDE SEQUENCE</scope>
</reference>
<evidence type="ECO:0000313" key="68">
    <source>
        <dbReference type="EnsemblMetazoa" id="XP_030840197"/>
    </source>
</evidence>
<evidence type="ECO:0000256" key="45">
    <source>
        <dbReference type="ARBA" id="ARBA00048051"/>
    </source>
</evidence>
<comment type="catalytic activity">
    <reaction evidence="30">
        <text>(3R)-hydroxyhexadecanoyl-[ACP] = (2E)-hexadecenoyl-[ACP] + H2O</text>
        <dbReference type="Rhea" id="RHEA:41908"/>
        <dbReference type="Rhea" id="RHEA-COMP:9650"/>
        <dbReference type="Rhea" id="RHEA-COMP:9651"/>
        <dbReference type="ChEBI" id="CHEBI:15377"/>
        <dbReference type="ChEBI" id="CHEBI:78480"/>
        <dbReference type="ChEBI" id="CHEBI:78481"/>
    </reaction>
    <physiologicalReaction direction="left-to-right" evidence="30">
        <dbReference type="Rhea" id="RHEA:41909"/>
    </physiologicalReaction>
</comment>
<dbReference type="Pfam" id="PF21089">
    <property type="entry name" value="PKS_DH_N"/>
    <property type="match status" value="1"/>
</dbReference>
<evidence type="ECO:0000256" key="39">
    <source>
        <dbReference type="ARBA" id="ARBA00047500"/>
    </source>
</evidence>
<evidence type="ECO:0000256" key="36">
    <source>
        <dbReference type="ARBA" id="ARBA00047400"/>
    </source>
</evidence>
<evidence type="ECO:0000259" key="67">
    <source>
        <dbReference type="PROSITE" id="PS52019"/>
    </source>
</evidence>
<evidence type="ECO:0000313" key="69">
    <source>
        <dbReference type="Proteomes" id="UP000007110"/>
    </source>
</evidence>
<evidence type="ECO:0000256" key="48">
    <source>
        <dbReference type="ARBA" id="ARBA00048420"/>
    </source>
</evidence>
<dbReference type="GO" id="GO:0016297">
    <property type="term" value="F:fatty acyl-[ACP] hydrolase activity"/>
    <property type="evidence" value="ECO:0007669"/>
    <property type="project" value="UniProtKB-EC"/>
</dbReference>
<dbReference type="SUPFAM" id="SSF55048">
    <property type="entry name" value="Probable ACP-binding domain of malonyl-CoA ACP transacylase"/>
    <property type="match status" value="1"/>
</dbReference>
<dbReference type="InterPro" id="IPR001227">
    <property type="entry name" value="Ac_transferase_dom_sf"/>
</dbReference>
<dbReference type="InterPro" id="IPR014043">
    <property type="entry name" value="Acyl_transferase_dom"/>
</dbReference>
<dbReference type="SUPFAM" id="SSF51735">
    <property type="entry name" value="NAD(P)-binding Rossmann-fold domains"/>
    <property type="match status" value="2"/>
</dbReference>
<evidence type="ECO:0000256" key="15">
    <source>
        <dbReference type="ARBA" id="ARBA00022857"/>
    </source>
</evidence>
<comment type="catalytic activity">
    <reaction evidence="51">
        <text>a 2,3-saturated acyl-[ACP] + NADP(+) = a (2E)-enoyl-[ACP] + NADPH + H(+)</text>
        <dbReference type="Rhea" id="RHEA:22564"/>
        <dbReference type="Rhea" id="RHEA-COMP:9925"/>
        <dbReference type="Rhea" id="RHEA-COMP:9926"/>
        <dbReference type="ChEBI" id="CHEBI:15378"/>
        <dbReference type="ChEBI" id="CHEBI:57783"/>
        <dbReference type="ChEBI" id="CHEBI:58349"/>
        <dbReference type="ChEBI" id="CHEBI:78784"/>
        <dbReference type="ChEBI" id="CHEBI:78785"/>
        <dbReference type="EC" id="1.3.1.39"/>
    </reaction>
    <physiologicalReaction direction="right-to-left" evidence="51">
        <dbReference type="Rhea" id="RHEA:22566"/>
    </physiologicalReaction>
</comment>
<evidence type="ECO:0000256" key="50">
    <source>
        <dbReference type="ARBA" id="ARBA00048571"/>
    </source>
</evidence>
<dbReference type="CDD" id="cd08954">
    <property type="entry name" value="KR_1_FAS_SDR_x"/>
    <property type="match status" value="1"/>
</dbReference>
<evidence type="ECO:0000256" key="59">
    <source>
        <dbReference type="ARBA" id="ARBA00049414"/>
    </source>
</evidence>
<dbReference type="InterPro" id="IPR049552">
    <property type="entry name" value="PKS_DH_N"/>
</dbReference>
<comment type="catalytic activity">
    <reaction evidence="62">
        <text>(2E)-decenoyl-[ACP] + NADPH + H(+) = decanoyl-[ACP] + NADP(+)</text>
        <dbReference type="Rhea" id="RHEA:41864"/>
        <dbReference type="Rhea" id="RHEA-COMP:9639"/>
        <dbReference type="Rhea" id="RHEA-COMP:9640"/>
        <dbReference type="ChEBI" id="CHEBI:15378"/>
        <dbReference type="ChEBI" id="CHEBI:57783"/>
        <dbReference type="ChEBI" id="CHEBI:58349"/>
        <dbReference type="ChEBI" id="CHEBI:78467"/>
        <dbReference type="ChEBI" id="CHEBI:78468"/>
    </reaction>
    <physiologicalReaction direction="left-to-right" evidence="62">
        <dbReference type="Rhea" id="RHEA:41865"/>
    </physiologicalReaction>
</comment>
<feature type="domain" description="PKS/mFAS DH" evidence="67">
    <location>
        <begin position="854"/>
        <end position="1135"/>
    </location>
</feature>
<evidence type="ECO:0000256" key="16">
    <source>
        <dbReference type="ARBA" id="ARBA00022898"/>
    </source>
</evidence>
<dbReference type="SMART" id="SM00827">
    <property type="entry name" value="PKS_AT"/>
    <property type="match status" value="1"/>
</dbReference>
<dbReference type="InParanoid" id="A0A7M7NQW9"/>
<comment type="catalytic activity">
    <reaction evidence="28">
        <text>(3R)-hydroxytetradecanoyl-[ACP] = (2E)-tetradecenoyl-[ACP] + H2O</text>
        <dbReference type="Rhea" id="RHEA:41892"/>
        <dbReference type="Rhea" id="RHEA-COMP:9646"/>
        <dbReference type="Rhea" id="RHEA-COMP:9647"/>
        <dbReference type="ChEBI" id="CHEBI:15377"/>
        <dbReference type="ChEBI" id="CHEBI:78474"/>
        <dbReference type="ChEBI" id="CHEBI:78475"/>
    </reaction>
    <physiologicalReaction direction="left-to-right" evidence="28">
        <dbReference type="Rhea" id="RHEA:41893"/>
    </physiologicalReaction>
</comment>
<dbReference type="InterPro" id="IPR018201">
    <property type="entry name" value="Ketoacyl_synth_AS"/>
</dbReference>
<evidence type="ECO:0000256" key="32">
    <source>
        <dbReference type="ARBA" id="ARBA00023442"/>
    </source>
</evidence>
<dbReference type="InterPro" id="IPR042104">
    <property type="entry name" value="PKS_dehydratase_sf"/>
</dbReference>
<comment type="catalytic activity">
    <reaction evidence="55">
        <text>(2E)-octadecenoyl-[ACP] + NADPH + H(+) = octadecanoyl-[ACP] + NADP(+)</text>
        <dbReference type="Rhea" id="RHEA:41928"/>
        <dbReference type="Rhea" id="RHEA-COMP:9655"/>
        <dbReference type="Rhea" id="RHEA-COMP:9656"/>
        <dbReference type="ChEBI" id="CHEBI:15378"/>
        <dbReference type="ChEBI" id="CHEBI:57783"/>
        <dbReference type="ChEBI" id="CHEBI:58349"/>
        <dbReference type="ChEBI" id="CHEBI:78489"/>
        <dbReference type="ChEBI" id="CHEBI:78495"/>
    </reaction>
    <physiologicalReaction direction="left-to-right" evidence="55">
        <dbReference type="Rhea" id="RHEA:41929"/>
    </physiologicalReaction>
</comment>
<dbReference type="InterPro" id="IPR050091">
    <property type="entry name" value="PKS_NRPS_Biosynth_Enz"/>
</dbReference>
<keyword evidence="11" id="KW-0808">Transferase</keyword>
<comment type="catalytic activity">
    <reaction evidence="57">
        <text>(2E)-tetradecenoyl-[ACP] + NADPH + H(+) = tetradecanoyl-[ACP] + NADP(+)</text>
        <dbReference type="Rhea" id="RHEA:41896"/>
        <dbReference type="Rhea" id="RHEA-COMP:9647"/>
        <dbReference type="Rhea" id="RHEA-COMP:9648"/>
        <dbReference type="ChEBI" id="CHEBI:15378"/>
        <dbReference type="ChEBI" id="CHEBI:57783"/>
        <dbReference type="ChEBI" id="CHEBI:58349"/>
        <dbReference type="ChEBI" id="CHEBI:78475"/>
        <dbReference type="ChEBI" id="CHEBI:78477"/>
    </reaction>
    <physiologicalReaction direction="left-to-right" evidence="57">
        <dbReference type="Rhea" id="RHEA:41897"/>
    </physiologicalReaction>
</comment>
<evidence type="ECO:0000256" key="49">
    <source>
        <dbReference type="ARBA" id="ARBA00048506"/>
    </source>
</evidence>
<dbReference type="Pfam" id="PF00698">
    <property type="entry name" value="Acyl_transf_1"/>
    <property type="match status" value="1"/>
</dbReference>
<dbReference type="Gene3D" id="3.40.50.720">
    <property type="entry name" value="NAD(P)-binding Rossmann-like Domain"/>
    <property type="match status" value="1"/>
</dbReference>
<comment type="catalytic activity">
    <reaction evidence="56">
        <text>decanoyl-[ACP] + malonyl-[ACP] + H(+) = 3-oxododecanoyl-[ACP] + holo-[ACP] + CO2</text>
        <dbReference type="Rhea" id="RHEA:41868"/>
        <dbReference type="Rhea" id="RHEA-COMP:9623"/>
        <dbReference type="Rhea" id="RHEA-COMP:9640"/>
        <dbReference type="Rhea" id="RHEA-COMP:9641"/>
        <dbReference type="Rhea" id="RHEA-COMP:9685"/>
        <dbReference type="ChEBI" id="CHEBI:15378"/>
        <dbReference type="ChEBI" id="CHEBI:16526"/>
        <dbReference type="ChEBI" id="CHEBI:64479"/>
        <dbReference type="ChEBI" id="CHEBI:78449"/>
        <dbReference type="ChEBI" id="CHEBI:78468"/>
        <dbReference type="ChEBI" id="CHEBI:78469"/>
    </reaction>
    <physiologicalReaction direction="left-to-right" evidence="56">
        <dbReference type="Rhea" id="RHEA:41869"/>
    </physiologicalReaction>
</comment>
<dbReference type="Gene3D" id="3.40.366.10">
    <property type="entry name" value="Malonyl-Coenzyme A Acyl Carrier Protein, domain 2"/>
    <property type="match status" value="1"/>
</dbReference>
<dbReference type="GO" id="GO:0004313">
    <property type="term" value="F:[acyl-carrier-protein] S-acetyltransferase activity"/>
    <property type="evidence" value="ECO:0007669"/>
    <property type="project" value="UniProtKB-EC"/>
</dbReference>
<dbReference type="KEGG" id="spu:105440011"/>
<comment type="catalytic activity">
    <reaction evidence="58">
        <text>3-oxododecanoyl-[ACP] + NADPH + H(+) = (3R)-hydroxydodecanoyl-[ACP] + NADP(+)</text>
        <dbReference type="Rhea" id="RHEA:41872"/>
        <dbReference type="Rhea" id="RHEA-COMP:9641"/>
        <dbReference type="Rhea" id="RHEA-COMP:9642"/>
        <dbReference type="ChEBI" id="CHEBI:15378"/>
        <dbReference type="ChEBI" id="CHEBI:57783"/>
        <dbReference type="ChEBI" id="CHEBI:58349"/>
        <dbReference type="ChEBI" id="CHEBI:78469"/>
        <dbReference type="ChEBI" id="CHEBI:78470"/>
    </reaction>
    <physiologicalReaction direction="left-to-right" evidence="58">
        <dbReference type="Rhea" id="RHEA:41873"/>
    </physiologicalReaction>
</comment>
<evidence type="ECO:0000256" key="20">
    <source>
        <dbReference type="ARBA" id="ARBA00023098"/>
    </source>
</evidence>
<dbReference type="CTD" id="2194"/>
<dbReference type="OrthoDB" id="329835at2759"/>